<evidence type="ECO:0000256" key="1">
    <source>
        <dbReference type="SAM" id="Coils"/>
    </source>
</evidence>
<organism evidence="2">
    <name type="scientific">viral metagenome</name>
    <dbReference type="NCBI Taxonomy" id="1070528"/>
    <lineage>
        <taxon>unclassified sequences</taxon>
        <taxon>metagenomes</taxon>
        <taxon>organismal metagenomes</taxon>
    </lineage>
</organism>
<keyword evidence="1" id="KW-0175">Coiled coil</keyword>
<dbReference type="EMBL" id="MN738824">
    <property type="protein sequence ID" value="QHT38065.1"/>
    <property type="molecule type" value="Genomic_DNA"/>
</dbReference>
<reference evidence="2" key="1">
    <citation type="journal article" date="2020" name="Nature">
        <title>Giant virus diversity and host interactions through global metagenomics.</title>
        <authorList>
            <person name="Schulz F."/>
            <person name="Roux S."/>
            <person name="Paez-Espino D."/>
            <person name="Jungbluth S."/>
            <person name="Walsh D.A."/>
            <person name="Denef V.J."/>
            <person name="McMahon K.D."/>
            <person name="Konstantinidis K.T."/>
            <person name="Eloe-Fadrosh E.A."/>
            <person name="Kyrpides N.C."/>
            <person name="Woyke T."/>
        </authorList>
    </citation>
    <scope>NUCLEOTIDE SEQUENCE</scope>
    <source>
        <strain evidence="2">GVMAG-S-ERX556049-19</strain>
    </source>
</reference>
<proteinExistence type="predicted"/>
<accession>A0A6C0FGB2</accession>
<protein>
    <submittedName>
        <fullName evidence="2">Uncharacterized protein</fullName>
    </submittedName>
</protein>
<name>A0A6C0FGB2_9ZZZZ</name>
<evidence type="ECO:0000313" key="2">
    <source>
        <dbReference type="EMBL" id="QHT38065.1"/>
    </source>
</evidence>
<feature type="coiled-coil region" evidence="1">
    <location>
        <begin position="70"/>
        <end position="169"/>
    </location>
</feature>
<dbReference type="AlphaFoldDB" id="A0A6C0FGB2"/>
<sequence length="172" mass="20555">MKNSLQGTSFSSKNKNKTFSNIPVLEGFSNETNNSKLYQDVYQFLNNNIDYEECKKKTDENCNEYKFYQVDKVQEELNQIKKDKEKANQELLLCQSQNTSCKELYDEITKKTKEFDELQNDLMKQEKQINRCKDKKKECDSYLKKLKDLEQLITTYEEEIKKLEEEAKKLFC</sequence>